<gene>
    <name evidence="2" type="ORF">L3Y34_018258</name>
</gene>
<evidence type="ECO:0000313" key="3">
    <source>
        <dbReference type="Proteomes" id="UP000827892"/>
    </source>
</evidence>
<keyword evidence="1" id="KW-0732">Signal</keyword>
<dbReference type="Proteomes" id="UP000827892">
    <property type="component" value="Chromosome II"/>
</dbReference>
<evidence type="ECO:0000256" key="1">
    <source>
        <dbReference type="SAM" id="SignalP"/>
    </source>
</evidence>
<feature type="signal peptide" evidence="1">
    <location>
        <begin position="1"/>
        <end position="24"/>
    </location>
</feature>
<organism evidence="2 3">
    <name type="scientific">Caenorhabditis briggsae</name>
    <dbReference type="NCBI Taxonomy" id="6238"/>
    <lineage>
        <taxon>Eukaryota</taxon>
        <taxon>Metazoa</taxon>
        <taxon>Ecdysozoa</taxon>
        <taxon>Nematoda</taxon>
        <taxon>Chromadorea</taxon>
        <taxon>Rhabditida</taxon>
        <taxon>Rhabditina</taxon>
        <taxon>Rhabditomorpha</taxon>
        <taxon>Rhabditoidea</taxon>
        <taxon>Rhabditidae</taxon>
        <taxon>Peloderinae</taxon>
        <taxon>Caenorhabditis</taxon>
    </lineage>
</organism>
<dbReference type="EMBL" id="CP090892">
    <property type="protein sequence ID" value="ULU06266.1"/>
    <property type="molecule type" value="Genomic_DNA"/>
</dbReference>
<proteinExistence type="predicted"/>
<dbReference type="AlphaFoldDB" id="A0AAE9DJN3"/>
<accession>A0AAE9DJN3</accession>
<feature type="chain" id="PRO_5042230749" evidence="1">
    <location>
        <begin position="25"/>
        <end position="94"/>
    </location>
</feature>
<evidence type="ECO:0000313" key="2">
    <source>
        <dbReference type="EMBL" id="ULU06266.1"/>
    </source>
</evidence>
<sequence length="94" mass="10540">MRKQINKSTTHLDTFLFFFCWVDANVGRLLRSLPPCLSLLILQPRPTCRDDGSTLTRGPLLMSTSQSTKGFELLRSIPSIVPQPHTPSHGLHGR</sequence>
<reference evidence="2 3" key="1">
    <citation type="submission" date="2022-05" db="EMBL/GenBank/DDBJ databases">
        <title>Chromosome-level reference genomes for two strains of Caenorhabditis briggsae: an improved platform for comparative genomics.</title>
        <authorList>
            <person name="Stevens L."/>
            <person name="Andersen E.C."/>
        </authorList>
    </citation>
    <scope>NUCLEOTIDE SEQUENCE [LARGE SCALE GENOMIC DNA]</scope>
    <source>
        <strain evidence="2">QX1410_ONT</strain>
        <tissue evidence="2">Whole-organism</tissue>
    </source>
</reference>
<name>A0AAE9DJN3_CAEBR</name>
<protein>
    <submittedName>
        <fullName evidence="2">Uncharacterized protein</fullName>
    </submittedName>
</protein>